<dbReference type="InterPro" id="IPR000014">
    <property type="entry name" value="PAS"/>
</dbReference>
<evidence type="ECO:0000259" key="2">
    <source>
        <dbReference type="PROSITE" id="PS50112"/>
    </source>
</evidence>
<dbReference type="OrthoDB" id="766410at2"/>
<dbReference type="AlphaFoldDB" id="A0A4R2F8P1"/>
<dbReference type="PROSITE" id="PS50887">
    <property type="entry name" value="GGDEF"/>
    <property type="match status" value="1"/>
</dbReference>
<dbReference type="InterPro" id="IPR001610">
    <property type="entry name" value="PAC"/>
</dbReference>
<dbReference type="PANTHER" id="PTHR44757:SF2">
    <property type="entry name" value="BIOFILM ARCHITECTURE MAINTENANCE PROTEIN MBAA"/>
    <property type="match status" value="1"/>
</dbReference>
<dbReference type="SMART" id="SM00086">
    <property type="entry name" value="PAC"/>
    <property type="match status" value="1"/>
</dbReference>
<accession>A0A4R2F8P1</accession>
<proteinExistence type="predicted"/>
<evidence type="ECO:0000313" key="5">
    <source>
        <dbReference type="EMBL" id="TCN83088.1"/>
    </source>
</evidence>
<comment type="caution">
    <text evidence="5">The sequence shown here is derived from an EMBL/GenBank/DDBJ whole genome shotgun (WGS) entry which is preliminary data.</text>
</comment>
<dbReference type="Pfam" id="PF00990">
    <property type="entry name" value="GGDEF"/>
    <property type="match status" value="1"/>
</dbReference>
<dbReference type="InterPro" id="IPR052155">
    <property type="entry name" value="Biofilm_reg_signaling"/>
</dbReference>
<dbReference type="NCBIfam" id="TIGR00254">
    <property type="entry name" value="GGDEF"/>
    <property type="match status" value="1"/>
</dbReference>
<keyword evidence="6" id="KW-1185">Reference proteome</keyword>
<dbReference type="SUPFAM" id="SSF55785">
    <property type="entry name" value="PYP-like sensor domain (PAS domain)"/>
    <property type="match status" value="1"/>
</dbReference>
<dbReference type="InterPro" id="IPR000160">
    <property type="entry name" value="GGDEF_dom"/>
</dbReference>
<dbReference type="RefSeq" id="WP_133039295.1">
    <property type="nucleotide sequence ID" value="NZ_SLWF01000016.1"/>
</dbReference>
<feature type="coiled-coil region" evidence="1">
    <location>
        <begin position="1"/>
        <end position="35"/>
    </location>
</feature>
<dbReference type="InterPro" id="IPR029787">
    <property type="entry name" value="Nucleotide_cyclase"/>
</dbReference>
<dbReference type="NCBIfam" id="TIGR00229">
    <property type="entry name" value="sensory_box"/>
    <property type="match status" value="1"/>
</dbReference>
<dbReference type="EMBL" id="SLWF01000016">
    <property type="protein sequence ID" value="TCN83088.1"/>
    <property type="molecule type" value="Genomic_DNA"/>
</dbReference>
<protein>
    <submittedName>
        <fullName evidence="5">PAS domain S-box-containing protein/diguanylate cyclase (GGDEF)-like protein</fullName>
    </submittedName>
</protein>
<dbReference type="SUPFAM" id="SSF55073">
    <property type="entry name" value="Nucleotide cyclase"/>
    <property type="match status" value="1"/>
</dbReference>
<dbReference type="CDD" id="cd14686">
    <property type="entry name" value="bZIP"/>
    <property type="match status" value="1"/>
</dbReference>
<gene>
    <name evidence="5" type="ORF">EDC91_11668</name>
</gene>
<dbReference type="PANTHER" id="PTHR44757">
    <property type="entry name" value="DIGUANYLATE CYCLASE DGCP"/>
    <property type="match status" value="1"/>
</dbReference>
<dbReference type="InterPro" id="IPR035965">
    <property type="entry name" value="PAS-like_dom_sf"/>
</dbReference>
<dbReference type="CDD" id="cd00130">
    <property type="entry name" value="PAS"/>
    <property type="match status" value="1"/>
</dbReference>
<evidence type="ECO:0000259" key="3">
    <source>
        <dbReference type="PROSITE" id="PS50113"/>
    </source>
</evidence>
<dbReference type="InterPro" id="IPR013655">
    <property type="entry name" value="PAS_fold_3"/>
</dbReference>
<dbReference type="InterPro" id="IPR043128">
    <property type="entry name" value="Rev_trsase/Diguanyl_cyclase"/>
</dbReference>
<dbReference type="Gene3D" id="3.30.70.270">
    <property type="match status" value="1"/>
</dbReference>
<dbReference type="Pfam" id="PF08447">
    <property type="entry name" value="PAS_3"/>
    <property type="match status" value="1"/>
</dbReference>
<dbReference type="Proteomes" id="UP000294832">
    <property type="component" value="Unassembled WGS sequence"/>
</dbReference>
<feature type="domain" description="PAC" evidence="3">
    <location>
        <begin position="102"/>
        <end position="155"/>
    </location>
</feature>
<feature type="domain" description="PAS" evidence="2">
    <location>
        <begin position="48"/>
        <end position="98"/>
    </location>
</feature>
<organism evidence="5 6">
    <name type="scientific">Shewanella fodinae</name>
    <dbReference type="NCBI Taxonomy" id="552357"/>
    <lineage>
        <taxon>Bacteria</taxon>
        <taxon>Pseudomonadati</taxon>
        <taxon>Pseudomonadota</taxon>
        <taxon>Gammaproteobacteria</taxon>
        <taxon>Alteromonadales</taxon>
        <taxon>Shewanellaceae</taxon>
        <taxon>Shewanella</taxon>
    </lineage>
</organism>
<dbReference type="PROSITE" id="PS50112">
    <property type="entry name" value="PAS"/>
    <property type="match status" value="1"/>
</dbReference>
<sequence>MNEHQRKLEQLIEENRRLQRENKRLEEKLNAALDGTGLCLWEQHVPTGKLTIFNMEWGQMLGYSSQELEATVDIWKSKLHPDDYQKVVGALEDHLSGKTSSYQVIHRMLHKNGSHSWVSDRGRVVEFDSQGQPLRMMGTHIDITQEKRYELELAKLASSDPLTGVLNRAKLEQEFHALNQADAPQNAALIFIDLDDFKAVNDQLGHRSGDALLIQVARRLSEIAPDNTLVARMGGDEFVLLSHQTSWQTLNTFVETLLEWGKHAIPLENGVANIGFSIGVCQFTTPYTEFNLLYNLADQAMYQIKKQGKHGVAFVQAN</sequence>
<evidence type="ECO:0000313" key="6">
    <source>
        <dbReference type="Proteomes" id="UP000294832"/>
    </source>
</evidence>
<dbReference type="InterPro" id="IPR000700">
    <property type="entry name" value="PAS-assoc_C"/>
</dbReference>
<evidence type="ECO:0000259" key="4">
    <source>
        <dbReference type="PROSITE" id="PS50887"/>
    </source>
</evidence>
<reference evidence="5 6" key="1">
    <citation type="submission" date="2019-03" db="EMBL/GenBank/DDBJ databases">
        <title>Freshwater and sediment microbial communities from various areas in North America, analyzing microbe dynamics in response to fracking.</title>
        <authorList>
            <person name="Lamendella R."/>
        </authorList>
    </citation>
    <scope>NUCLEOTIDE SEQUENCE [LARGE SCALE GENOMIC DNA]</scope>
    <source>
        <strain evidence="5 6">74A</strain>
    </source>
</reference>
<dbReference type="PROSITE" id="PS50113">
    <property type="entry name" value="PAC"/>
    <property type="match status" value="1"/>
</dbReference>
<name>A0A4R2F8P1_9GAMM</name>
<dbReference type="CDD" id="cd01949">
    <property type="entry name" value="GGDEF"/>
    <property type="match status" value="1"/>
</dbReference>
<feature type="domain" description="GGDEF" evidence="4">
    <location>
        <begin position="185"/>
        <end position="317"/>
    </location>
</feature>
<evidence type="ECO:0000256" key="1">
    <source>
        <dbReference type="SAM" id="Coils"/>
    </source>
</evidence>
<dbReference type="SMART" id="SM00267">
    <property type="entry name" value="GGDEF"/>
    <property type="match status" value="1"/>
</dbReference>
<keyword evidence="1" id="KW-0175">Coiled coil</keyword>
<dbReference type="Gene3D" id="3.30.450.20">
    <property type="entry name" value="PAS domain"/>
    <property type="match status" value="1"/>
</dbReference>